<comment type="caution">
    <text evidence="4">The sequence shown here is derived from an EMBL/GenBank/DDBJ whole genome shotgun (WGS) entry which is preliminary data.</text>
</comment>
<dbReference type="InterPro" id="IPR042099">
    <property type="entry name" value="ANL_N_sf"/>
</dbReference>
<dbReference type="Pfam" id="PF13193">
    <property type="entry name" value="AMP-binding_C"/>
    <property type="match status" value="1"/>
</dbReference>
<name>X1GT35_9ZZZZ</name>
<feature type="domain" description="AMP-binding enzyme C-terminal" evidence="3">
    <location>
        <begin position="35"/>
        <end position="110"/>
    </location>
</feature>
<dbReference type="SUPFAM" id="SSF56801">
    <property type="entry name" value="Acetyl-CoA synthetase-like"/>
    <property type="match status" value="1"/>
</dbReference>
<accession>X1GT35</accession>
<evidence type="ECO:0000259" key="3">
    <source>
        <dbReference type="Pfam" id="PF13193"/>
    </source>
</evidence>
<dbReference type="AlphaFoldDB" id="X1GT35"/>
<dbReference type="Gene3D" id="3.40.50.12780">
    <property type="entry name" value="N-terminal domain of ligase-like"/>
    <property type="match status" value="1"/>
</dbReference>
<proteinExistence type="inferred from homology"/>
<dbReference type="PANTHER" id="PTHR43201">
    <property type="entry name" value="ACYL-COA SYNTHETASE"/>
    <property type="match status" value="1"/>
</dbReference>
<dbReference type="FunFam" id="3.30.300.30:FF:000008">
    <property type="entry name" value="2,3-dihydroxybenzoate-AMP ligase"/>
    <property type="match status" value="1"/>
</dbReference>
<dbReference type="GO" id="GO:0031956">
    <property type="term" value="F:medium-chain fatty acid-CoA ligase activity"/>
    <property type="evidence" value="ECO:0007669"/>
    <property type="project" value="TreeGrafter"/>
</dbReference>
<dbReference type="Gene3D" id="3.30.300.30">
    <property type="match status" value="1"/>
</dbReference>
<dbReference type="InterPro" id="IPR045851">
    <property type="entry name" value="AMP-bd_C_sf"/>
</dbReference>
<keyword evidence="2" id="KW-0436">Ligase</keyword>
<sequence length="120" mass="13364">HSGDLGYLDNDGFVFITGRIKELIIRGGENIQPREIDEVLYSHPKIQDAATVGVPDPLLGEEVKSFVVLKPGEKCSEKELLDYCRQHLAAFKCPKSIAFIQEMPKSPGGKIIRRKLLESS</sequence>
<evidence type="ECO:0000313" key="4">
    <source>
        <dbReference type="EMBL" id="GAH48010.1"/>
    </source>
</evidence>
<evidence type="ECO:0000256" key="1">
    <source>
        <dbReference type="ARBA" id="ARBA00006432"/>
    </source>
</evidence>
<organism evidence="4">
    <name type="scientific">marine sediment metagenome</name>
    <dbReference type="NCBI Taxonomy" id="412755"/>
    <lineage>
        <taxon>unclassified sequences</taxon>
        <taxon>metagenomes</taxon>
        <taxon>ecological metagenomes</taxon>
    </lineage>
</organism>
<feature type="non-terminal residue" evidence="4">
    <location>
        <position position="1"/>
    </location>
</feature>
<dbReference type="PANTHER" id="PTHR43201:SF5">
    <property type="entry name" value="MEDIUM-CHAIN ACYL-COA LIGASE ACSF2, MITOCHONDRIAL"/>
    <property type="match status" value="1"/>
</dbReference>
<protein>
    <recommendedName>
        <fullName evidence="3">AMP-binding enzyme C-terminal domain-containing protein</fullName>
    </recommendedName>
</protein>
<gene>
    <name evidence="4" type="ORF">S03H2_35313</name>
</gene>
<reference evidence="4" key="1">
    <citation type="journal article" date="2014" name="Front. Microbiol.">
        <title>High frequency of phylogenetically diverse reductive dehalogenase-homologous genes in deep subseafloor sedimentary metagenomes.</title>
        <authorList>
            <person name="Kawai M."/>
            <person name="Futagami T."/>
            <person name="Toyoda A."/>
            <person name="Takaki Y."/>
            <person name="Nishi S."/>
            <person name="Hori S."/>
            <person name="Arai W."/>
            <person name="Tsubouchi T."/>
            <person name="Morono Y."/>
            <person name="Uchiyama I."/>
            <person name="Ito T."/>
            <person name="Fujiyama A."/>
            <person name="Inagaki F."/>
            <person name="Takami H."/>
        </authorList>
    </citation>
    <scope>NUCLEOTIDE SEQUENCE</scope>
    <source>
        <strain evidence="4">Expedition CK06-06</strain>
    </source>
</reference>
<dbReference type="GO" id="GO:0006631">
    <property type="term" value="P:fatty acid metabolic process"/>
    <property type="evidence" value="ECO:0007669"/>
    <property type="project" value="TreeGrafter"/>
</dbReference>
<dbReference type="InterPro" id="IPR025110">
    <property type="entry name" value="AMP-bd_C"/>
</dbReference>
<dbReference type="EMBL" id="BARU01021583">
    <property type="protein sequence ID" value="GAH48010.1"/>
    <property type="molecule type" value="Genomic_DNA"/>
</dbReference>
<evidence type="ECO:0000256" key="2">
    <source>
        <dbReference type="ARBA" id="ARBA00022598"/>
    </source>
</evidence>
<comment type="similarity">
    <text evidence="1">Belongs to the ATP-dependent AMP-binding enzyme family.</text>
</comment>